<dbReference type="Gene3D" id="1.20.1600.10">
    <property type="entry name" value="Outer membrane efflux proteins (OEP)"/>
    <property type="match status" value="1"/>
</dbReference>
<dbReference type="SUPFAM" id="SSF56954">
    <property type="entry name" value="Outer membrane efflux proteins (OEP)"/>
    <property type="match status" value="1"/>
</dbReference>
<comment type="subcellular location">
    <subcellularLocation>
        <location evidence="1">Cell outer membrane</location>
    </subcellularLocation>
</comment>
<comment type="caution">
    <text evidence="9">The sequence shown here is derived from an EMBL/GenBank/DDBJ whole genome shotgun (WGS) entry which is preliminary data.</text>
</comment>
<dbReference type="OrthoDB" id="9811587at2"/>
<dbReference type="InterPro" id="IPR051906">
    <property type="entry name" value="TolC-like"/>
</dbReference>
<dbReference type="GO" id="GO:0009279">
    <property type="term" value="C:cell outer membrane"/>
    <property type="evidence" value="ECO:0007669"/>
    <property type="project" value="UniProtKB-SubCell"/>
</dbReference>
<keyword evidence="5" id="KW-0812">Transmembrane</keyword>
<evidence type="ECO:0000256" key="4">
    <source>
        <dbReference type="ARBA" id="ARBA00022452"/>
    </source>
</evidence>
<feature type="signal peptide" evidence="8">
    <location>
        <begin position="1"/>
        <end position="22"/>
    </location>
</feature>
<dbReference type="GO" id="GO:0015562">
    <property type="term" value="F:efflux transmembrane transporter activity"/>
    <property type="evidence" value="ECO:0007669"/>
    <property type="project" value="InterPro"/>
</dbReference>
<name>A0A161M5C0_9BACT</name>
<evidence type="ECO:0000313" key="9">
    <source>
        <dbReference type="EMBL" id="GAT63523.1"/>
    </source>
</evidence>
<evidence type="ECO:0000256" key="7">
    <source>
        <dbReference type="ARBA" id="ARBA00023237"/>
    </source>
</evidence>
<feature type="chain" id="PRO_5007824161" evidence="8">
    <location>
        <begin position="23"/>
        <end position="441"/>
    </location>
</feature>
<keyword evidence="10" id="KW-1185">Reference proteome</keyword>
<evidence type="ECO:0000256" key="5">
    <source>
        <dbReference type="ARBA" id="ARBA00022692"/>
    </source>
</evidence>
<accession>A0A161M5C0</accession>
<proteinExistence type="inferred from homology"/>
<dbReference type="PROSITE" id="PS51257">
    <property type="entry name" value="PROKAR_LIPOPROTEIN"/>
    <property type="match status" value="1"/>
</dbReference>
<dbReference type="PANTHER" id="PTHR30026">
    <property type="entry name" value="OUTER MEMBRANE PROTEIN TOLC"/>
    <property type="match status" value="1"/>
</dbReference>
<keyword evidence="7" id="KW-0998">Cell outer membrane</keyword>
<reference evidence="10" key="2">
    <citation type="journal article" date="2017" name="Genome Announc.">
        <title>Draft genome sequence of Paludibacter jiangxiensis NM7(T), a propionate-producing fermentative bacterium.</title>
        <authorList>
            <person name="Qiu Y.-L."/>
            <person name="Tourlousse D.M."/>
            <person name="Matsuura N."/>
            <person name="Ohashi A."/>
            <person name="Sekiguchi Y."/>
        </authorList>
    </citation>
    <scope>NUCLEOTIDE SEQUENCE [LARGE SCALE GENOMIC DNA]</scope>
    <source>
        <strain evidence="10">NM7</strain>
    </source>
</reference>
<dbReference type="STRING" id="681398.PJIAN_461"/>
<comment type="similarity">
    <text evidence="2">Belongs to the outer membrane factor (OMF) (TC 1.B.17) family.</text>
</comment>
<dbReference type="AlphaFoldDB" id="A0A161M5C0"/>
<sequence>MFPTKIILGLLIGIGCSLQLSAQQKPAQWDLKSCIDYALKNNIQIQKSKIGVSDAKVDLLTAKAAQLPSLDASVSQTFTNSRIAGLSGSYHNNSNVAGRYSVSSSMTLWNGGRISKNIEQQGLQVQLQELSSSSTENDITTAITQAYLNVLYANEAVKIGKQTVESSEAQLKRAKQLLDAGSTAMNDYAQVETQLSSDKYSLTSSQNTLDQAKLTLKQLLELDINEELNIAFPDIKDEEVLQPVADKSQIYNTALSSRPEIKSGQMNIKVAQLSLDKSKAAYYPTVSLSGSIGTGNIYNSNEKFTTQLSNSLAQSLGVTVSIPIFNNRQNKSAVEKAEYAIKNAQLDYTAAQKTLLKNIETTYQDVISSQSRYVSAKDKVKSSEISYSLINDQFNLGMKNTVELLNAKNTYQSAQMELLQAKFSAVLNLKLLNFYQNIPIQ</sequence>
<keyword evidence="8" id="KW-0732">Signal</keyword>
<evidence type="ECO:0000256" key="6">
    <source>
        <dbReference type="ARBA" id="ARBA00023136"/>
    </source>
</evidence>
<organism evidence="9 10">
    <name type="scientific">Paludibacter jiangxiensis</name>
    <dbReference type="NCBI Taxonomy" id="681398"/>
    <lineage>
        <taxon>Bacteria</taxon>
        <taxon>Pseudomonadati</taxon>
        <taxon>Bacteroidota</taxon>
        <taxon>Bacteroidia</taxon>
        <taxon>Bacteroidales</taxon>
        <taxon>Paludibacteraceae</taxon>
        <taxon>Paludibacter</taxon>
    </lineage>
</organism>
<evidence type="ECO:0000256" key="2">
    <source>
        <dbReference type="ARBA" id="ARBA00007613"/>
    </source>
</evidence>
<evidence type="ECO:0000256" key="8">
    <source>
        <dbReference type="SAM" id="SignalP"/>
    </source>
</evidence>
<evidence type="ECO:0000313" key="10">
    <source>
        <dbReference type="Proteomes" id="UP000076586"/>
    </source>
</evidence>
<reference evidence="10" key="1">
    <citation type="submission" date="2016-04" db="EMBL/GenBank/DDBJ databases">
        <title>Draft genome sequence of Paludibacter jiangxiensis strain NM7.</title>
        <authorList>
            <person name="Qiu Y."/>
            <person name="Matsuura N."/>
            <person name="Ohashi A."/>
            <person name="Tourlousse M.D."/>
            <person name="Sekiguchi Y."/>
        </authorList>
    </citation>
    <scope>NUCLEOTIDE SEQUENCE [LARGE SCALE GENOMIC DNA]</scope>
    <source>
        <strain evidence="10">NM7</strain>
    </source>
</reference>
<keyword evidence="6" id="KW-0472">Membrane</keyword>
<dbReference type="RefSeq" id="WP_068704832.1">
    <property type="nucleotide sequence ID" value="NZ_BDCR01000004.1"/>
</dbReference>
<dbReference type="EMBL" id="BDCR01000004">
    <property type="protein sequence ID" value="GAT63523.1"/>
    <property type="molecule type" value="Genomic_DNA"/>
</dbReference>
<dbReference type="Pfam" id="PF02321">
    <property type="entry name" value="OEP"/>
    <property type="match status" value="2"/>
</dbReference>
<dbReference type="Proteomes" id="UP000076586">
    <property type="component" value="Unassembled WGS sequence"/>
</dbReference>
<evidence type="ECO:0000256" key="1">
    <source>
        <dbReference type="ARBA" id="ARBA00004442"/>
    </source>
</evidence>
<keyword evidence="4" id="KW-1134">Transmembrane beta strand</keyword>
<gene>
    <name evidence="9" type="ORF">PJIAN_461</name>
</gene>
<protein>
    <submittedName>
        <fullName evidence="9">Outer membrane protein</fullName>
    </submittedName>
</protein>
<evidence type="ECO:0000256" key="3">
    <source>
        <dbReference type="ARBA" id="ARBA00022448"/>
    </source>
</evidence>
<keyword evidence="3" id="KW-0813">Transport</keyword>
<dbReference type="GO" id="GO:0015288">
    <property type="term" value="F:porin activity"/>
    <property type="evidence" value="ECO:0007669"/>
    <property type="project" value="TreeGrafter"/>
</dbReference>
<dbReference type="GO" id="GO:1990281">
    <property type="term" value="C:efflux pump complex"/>
    <property type="evidence" value="ECO:0007669"/>
    <property type="project" value="TreeGrafter"/>
</dbReference>
<dbReference type="PANTHER" id="PTHR30026:SF20">
    <property type="entry name" value="OUTER MEMBRANE PROTEIN TOLC"/>
    <property type="match status" value="1"/>
</dbReference>
<dbReference type="InterPro" id="IPR003423">
    <property type="entry name" value="OMP_efflux"/>
</dbReference>